<proteinExistence type="predicted"/>
<dbReference type="InterPro" id="IPR029478">
    <property type="entry name" value="TM1586_NiRdase"/>
</dbReference>
<dbReference type="Gene3D" id="3.40.109.30">
    <property type="entry name" value="putative nitroreductase (tm1586), domain 2"/>
    <property type="match status" value="1"/>
</dbReference>
<dbReference type="RefSeq" id="WP_213167695.1">
    <property type="nucleotide sequence ID" value="NZ_CP058559.1"/>
</dbReference>
<feature type="domain" description="Putative nitroreductase TM1586" evidence="1">
    <location>
        <begin position="2"/>
        <end position="181"/>
    </location>
</feature>
<keyword evidence="3" id="KW-1185">Reference proteome</keyword>
<dbReference type="Pfam" id="PF14512">
    <property type="entry name" value="TM1586_NiRdase"/>
    <property type="match status" value="1"/>
</dbReference>
<sequence length="197" mass="21978">MDIIEDARDAFNGFRKSYGMFSNVRTIITLAGKTNDPHLKEKAGHYGELLVLEATELNLGTCWVGGTFEKKNPIFKVADDETLVCVLTIGNVNEENTFKESIIYKLTLRKIKPLKDLYVSDAETPNWFIKGMEAVQKAPSAINRLPVKFEYKNGVVSASTPDTMVYDLIDLGIAKVHFSLTVGGHFELGNKGKFIKE</sequence>
<organism evidence="2 3">
    <name type="scientific">Alkalicella caledoniensis</name>
    <dbReference type="NCBI Taxonomy" id="2731377"/>
    <lineage>
        <taxon>Bacteria</taxon>
        <taxon>Bacillati</taxon>
        <taxon>Bacillota</taxon>
        <taxon>Clostridia</taxon>
        <taxon>Eubacteriales</taxon>
        <taxon>Proteinivoracaceae</taxon>
        <taxon>Alkalicella</taxon>
    </lineage>
</organism>
<dbReference type="Proteomes" id="UP000516160">
    <property type="component" value="Chromosome"/>
</dbReference>
<dbReference type="GO" id="GO:0016491">
    <property type="term" value="F:oxidoreductase activity"/>
    <property type="evidence" value="ECO:0007669"/>
    <property type="project" value="InterPro"/>
</dbReference>
<name>A0A7G9W5S0_ALKCA</name>
<gene>
    <name evidence="2" type="ORF">HYG86_04215</name>
</gene>
<evidence type="ECO:0000313" key="3">
    <source>
        <dbReference type="Proteomes" id="UP000516160"/>
    </source>
</evidence>
<evidence type="ECO:0000313" key="2">
    <source>
        <dbReference type="EMBL" id="QNO14032.1"/>
    </source>
</evidence>
<evidence type="ECO:0000259" key="1">
    <source>
        <dbReference type="Pfam" id="PF14512"/>
    </source>
</evidence>
<reference evidence="2 3" key="1">
    <citation type="submission" date="2020-07" db="EMBL/GenBank/DDBJ databases">
        <title>Alkalicella. sp. LB2 genome.</title>
        <authorList>
            <person name="Postec A."/>
            <person name="Quemeneur M."/>
        </authorList>
    </citation>
    <scope>NUCLEOTIDE SEQUENCE [LARGE SCALE GENOMIC DNA]</scope>
    <source>
        <strain evidence="2 3">LB2</strain>
    </source>
</reference>
<dbReference type="SUPFAM" id="SSF55469">
    <property type="entry name" value="FMN-dependent nitroreductase-like"/>
    <property type="match status" value="1"/>
</dbReference>
<accession>A0A7G9W5S0</accession>
<dbReference type="EMBL" id="CP058559">
    <property type="protein sequence ID" value="QNO14032.1"/>
    <property type="molecule type" value="Genomic_DNA"/>
</dbReference>
<dbReference type="KEGG" id="acae:HYG86_04215"/>
<dbReference type="AlphaFoldDB" id="A0A7G9W5S0"/>
<dbReference type="Gene3D" id="3.40.109.10">
    <property type="entry name" value="NADH Oxidase"/>
    <property type="match status" value="1"/>
</dbReference>
<dbReference type="InterPro" id="IPR000415">
    <property type="entry name" value="Nitroreductase-like"/>
</dbReference>
<protein>
    <submittedName>
        <fullName evidence="2">Nitroreductase family protein</fullName>
    </submittedName>
</protein>